<evidence type="ECO:0000313" key="2">
    <source>
        <dbReference type="EMBL" id="KAG2272525.1"/>
    </source>
</evidence>
<sequence>MDSRNPYSQSSSYVGFLNSQQESVLHKNFPYESFHSNVNIGASEIPPFSSQQSDAPTLPEDTPRKTGETGSQTSSTNVGDYEIRPEGIKAAKAKRNNAQGESLAEYTSIWEMKKEDLAMKEKLSKLAILDTLLAKKEPLSEAEEVKLNMGHDYSYNQPSESEEYGGDTVDSGYSETEYLIRQDQAELSYNNGERFSTLLNLRLSSDSRRHATVVVNLF</sequence>
<feature type="compositionally biased region" description="Polar residues" evidence="1">
    <location>
        <begin position="68"/>
        <end position="78"/>
    </location>
</feature>
<dbReference type="OrthoDB" id="1077242at2759"/>
<reference evidence="2 3" key="1">
    <citation type="submission" date="2020-02" db="EMBL/GenBank/DDBJ databases">
        <authorList>
            <person name="Ma Q."/>
            <person name="Huang Y."/>
            <person name="Song X."/>
            <person name="Pei D."/>
        </authorList>
    </citation>
    <scope>NUCLEOTIDE SEQUENCE [LARGE SCALE GENOMIC DNA]</scope>
    <source>
        <strain evidence="2">Sxm20200214</strain>
        <tissue evidence="2">Leaf</tissue>
    </source>
</reference>
<protein>
    <recommendedName>
        <fullName evidence="4">No apical meristem-associated C-terminal domain-containing protein</fullName>
    </recommendedName>
</protein>
<feature type="region of interest" description="Disordered" evidence="1">
    <location>
        <begin position="40"/>
        <end position="83"/>
    </location>
</feature>
<dbReference type="EMBL" id="JAAMPC010000013">
    <property type="protein sequence ID" value="KAG2272525.1"/>
    <property type="molecule type" value="Genomic_DNA"/>
</dbReference>
<dbReference type="AlphaFoldDB" id="A0A8X7QLE1"/>
<evidence type="ECO:0008006" key="4">
    <source>
        <dbReference type="Google" id="ProtNLM"/>
    </source>
</evidence>
<proteinExistence type="predicted"/>
<gene>
    <name evidence="2" type="ORF">Bca52824_067080</name>
</gene>
<accession>A0A8X7QLE1</accession>
<keyword evidence="3" id="KW-1185">Reference proteome</keyword>
<name>A0A8X7QLE1_BRACI</name>
<evidence type="ECO:0000256" key="1">
    <source>
        <dbReference type="SAM" id="MobiDB-lite"/>
    </source>
</evidence>
<evidence type="ECO:0000313" key="3">
    <source>
        <dbReference type="Proteomes" id="UP000886595"/>
    </source>
</evidence>
<dbReference type="Proteomes" id="UP000886595">
    <property type="component" value="Unassembled WGS sequence"/>
</dbReference>
<comment type="caution">
    <text evidence="2">The sequence shown here is derived from an EMBL/GenBank/DDBJ whole genome shotgun (WGS) entry which is preliminary data.</text>
</comment>
<organism evidence="2 3">
    <name type="scientific">Brassica carinata</name>
    <name type="common">Ethiopian mustard</name>
    <name type="synonym">Abyssinian cabbage</name>
    <dbReference type="NCBI Taxonomy" id="52824"/>
    <lineage>
        <taxon>Eukaryota</taxon>
        <taxon>Viridiplantae</taxon>
        <taxon>Streptophyta</taxon>
        <taxon>Embryophyta</taxon>
        <taxon>Tracheophyta</taxon>
        <taxon>Spermatophyta</taxon>
        <taxon>Magnoliopsida</taxon>
        <taxon>eudicotyledons</taxon>
        <taxon>Gunneridae</taxon>
        <taxon>Pentapetalae</taxon>
        <taxon>rosids</taxon>
        <taxon>malvids</taxon>
        <taxon>Brassicales</taxon>
        <taxon>Brassicaceae</taxon>
        <taxon>Brassiceae</taxon>
        <taxon>Brassica</taxon>
    </lineage>
</organism>